<feature type="region of interest" description="Disordered" evidence="1">
    <location>
        <begin position="470"/>
        <end position="544"/>
    </location>
</feature>
<accession>A0A8H5BIG5</accession>
<dbReference type="Proteomes" id="UP000541558">
    <property type="component" value="Unassembled WGS sequence"/>
</dbReference>
<dbReference type="Gene3D" id="2.60.120.260">
    <property type="entry name" value="Galactose-binding domain-like"/>
    <property type="match status" value="1"/>
</dbReference>
<evidence type="ECO:0000313" key="4">
    <source>
        <dbReference type="Proteomes" id="UP000541558"/>
    </source>
</evidence>
<dbReference type="AlphaFoldDB" id="A0A8H5BIG5"/>
<feature type="transmembrane region" description="Helical" evidence="2">
    <location>
        <begin position="400"/>
        <end position="423"/>
    </location>
</feature>
<keyword evidence="2" id="KW-1133">Transmembrane helix</keyword>
<feature type="compositionally biased region" description="Low complexity" evidence="1">
    <location>
        <begin position="255"/>
        <end position="282"/>
    </location>
</feature>
<feature type="compositionally biased region" description="Polar residues" evidence="1">
    <location>
        <begin position="512"/>
        <end position="525"/>
    </location>
</feature>
<feature type="region of interest" description="Disordered" evidence="1">
    <location>
        <begin position="562"/>
        <end position="604"/>
    </location>
</feature>
<organism evidence="3 4">
    <name type="scientific">Ephemerocybe angulata</name>
    <dbReference type="NCBI Taxonomy" id="980116"/>
    <lineage>
        <taxon>Eukaryota</taxon>
        <taxon>Fungi</taxon>
        <taxon>Dikarya</taxon>
        <taxon>Basidiomycota</taxon>
        <taxon>Agaricomycotina</taxon>
        <taxon>Agaricomycetes</taxon>
        <taxon>Agaricomycetidae</taxon>
        <taxon>Agaricales</taxon>
        <taxon>Agaricineae</taxon>
        <taxon>Psathyrellaceae</taxon>
        <taxon>Ephemerocybe</taxon>
    </lineage>
</organism>
<dbReference type="EMBL" id="JAACJK010000165">
    <property type="protein sequence ID" value="KAF5323989.1"/>
    <property type="molecule type" value="Genomic_DNA"/>
</dbReference>
<dbReference type="OrthoDB" id="3265734at2759"/>
<sequence length="604" mass="62984">MDRRLMIHRRCALEFGDMHTLHSPPTVHGDEFIHPFPKSNAGPGSFLPFPPLFCVFHLRTNHTLFLVTHLLYGGFLSRDHDLMPNWIVADDSSSYIAYSGSWGRQVGSSRQWENAIHSTSQAGASATFRWKGSGVQVYGTVPSGSSGTAKSQYVIDGGSATTVERQVRTDPVYGDMFFELRGMSEGEHSITITNVGGGGADFQLDKIEFYPTDDPATETPLPPAAAPVASQPTTTTTIQPSVTNNPGTGSGNTGSGTTNNGNSNTGTGTTGTGTTITVTSGSGNAGSGNAGSSNSPGNLGTTTISDASSGTTVISTVVDSKGTTSTVTKVTNTNGGTSTAIAIGASTTTDTNVHLITTTNSDSSTVILRVSDGATYTITEGSTATGGSLHAGGSDLSKGALAGIIVAAMLVMFMFVLLFFLLIRRSRRRRAKLAEPLGDESGPQTGEIRNRNLNPFDLAAQRTSAFFTGIGATKGADPRRAPFSHIPEGPNPSLNPSSNLAQASGHGAYSPTDLSSPSDYSTQGYLQKDTLPPTLHRRRNTSSDMDATTMASWLGSTPAQTYLSASSEVPPPSYQASLGPSSNGSTETTTYETAQHHVASSSKQ</sequence>
<reference evidence="3 4" key="1">
    <citation type="journal article" date="2020" name="ISME J.">
        <title>Uncovering the hidden diversity of litter-decomposition mechanisms in mushroom-forming fungi.</title>
        <authorList>
            <person name="Floudas D."/>
            <person name="Bentzer J."/>
            <person name="Ahren D."/>
            <person name="Johansson T."/>
            <person name="Persson P."/>
            <person name="Tunlid A."/>
        </authorList>
    </citation>
    <scope>NUCLEOTIDE SEQUENCE [LARGE SCALE GENOMIC DNA]</scope>
    <source>
        <strain evidence="3 4">CBS 175.51</strain>
    </source>
</reference>
<keyword evidence="2" id="KW-0812">Transmembrane</keyword>
<comment type="caution">
    <text evidence="3">The sequence shown here is derived from an EMBL/GenBank/DDBJ whole genome shotgun (WGS) entry which is preliminary data.</text>
</comment>
<evidence type="ECO:0000256" key="1">
    <source>
        <dbReference type="SAM" id="MobiDB-lite"/>
    </source>
</evidence>
<name>A0A8H5BIG5_9AGAR</name>
<keyword evidence="2" id="KW-0472">Membrane</keyword>
<feature type="region of interest" description="Disordered" evidence="1">
    <location>
        <begin position="211"/>
        <end position="307"/>
    </location>
</feature>
<gene>
    <name evidence="3" type="ORF">D9611_008405</name>
</gene>
<feature type="compositionally biased region" description="Polar residues" evidence="1">
    <location>
        <begin position="492"/>
        <end position="502"/>
    </location>
</feature>
<keyword evidence="4" id="KW-1185">Reference proteome</keyword>
<evidence type="ECO:0000313" key="3">
    <source>
        <dbReference type="EMBL" id="KAF5323989.1"/>
    </source>
</evidence>
<feature type="compositionally biased region" description="Polar residues" evidence="1">
    <location>
        <begin position="574"/>
        <end position="604"/>
    </location>
</feature>
<feature type="compositionally biased region" description="Low complexity" evidence="1">
    <location>
        <begin position="226"/>
        <end position="247"/>
    </location>
</feature>
<evidence type="ECO:0000256" key="2">
    <source>
        <dbReference type="SAM" id="Phobius"/>
    </source>
</evidence>
<proteinExistence type="predicted"/>
<protein>
    <submittedName>
        <fullName evidence="3">Uncharacterized protein</fullName>
    </submittedName>
</protein>